<keyword evidence="3" id="KW-1185">Reference proteome</keyword>
<name>A0ABN1ZP68_9ACTN</name>
<feature type="compositionally biased region" description="Basic and acidic residues" evidence="1">
    <location>
        <begin position="59"/>
        <end position="77"/>
    </location>
</feature>
<evidence type="ECO:0000313" key="3">
    <source>
        <dbReference type="Proteomes" id="UP001501470"/>
    </source>
</evidence>
<proteinExistence type="predicted"/>
<feature type="region of interest" description="Disordered" evidence="1">
    <location>
        <begin position="1"/>
        <end position="112"/>
    </location>
</feature>
<evidence type="ECO:0000256" key="1">
    <source>
        <dbReference type="SAM" id="MobiDB-lite"/>
    </source>
</evidence>
<reference evidence="2 3" key="1">
    <citation type="journal article" date="2019" name="Int. J. Syst. Evol. Microbiol.">
        <title>The Global Catalogue of Microorganisms (GCM) 10K type strain sequencing project: providing services to taxonomists for standard genome sequencing and annotation.</title>
        <authorList>
            <consortium name="The Broad Institute Genomics Platform"/>
            <consortium name="The Broad Institute Genome Sequencing Center for Infectious Disease"/>
            <person name="Wu L."/>
            <person name="Ma J."/>
        </authorList>
    </citation>
    <scope>NUCLEOTIDE SEQUENCE [LARGE SCALE GENOMIC DNA]</scope>
    <source>
        <strain evidence="2 3">JCM 15933</strain>
    </source>
</reference>
<gene>
    <name evidence="2" type="ORF">GCM10009827_011730</name>
</gene>
<dbReference type="Proteomes" id="UP001501470">
    <property type="component" value="Unassembled WGS sequence"/>
</dbReference>
<protein>
    <submittedName>
        <fullName evidence="2">Uncharacterized protein</fullName>
    </submittedName>
</protein>
<dbReference type="EMBL" id="BAAAQD010000001">
    <property type="protein sequence ID" value="GAA1501635.1"/>
    <property type="molecule type" value="Genomic_DNA"/>
</dbReference>
<organism evidence="2 3">
    <name type="scientific">Dactylosporangium maewongense</name>
    <dbReference type="NCBI Taxonomy" id="634393"/>
    <lineage>
        <taxon>Bacteria</taxon>
        <taxon>Bacillati</taxon>
        <taxon>Actinomycetota</taxon>
        <taxon>Actinomycetes</taxon>
        <taxon>Micromonosporales</taxon>
        <taxon>Micromonosporaceae</taxon>
        <taxon>Dactylosporangium</taxon>
    </lineage>
</organism>
<feature type="compositionally biased region" description="Acidic residues" evidence="1">
    <location>
        <begin position="1"/>
        <end position="15"/>
    </location>
</feature>
<comment type="caution">
    <text evidence="2">The sequence shown here is derived from an EMBL/GenBank/DDBJ whole genome shotgun (WGS) entry which is preliminary data.</text>
</comment>
<accession>A0ABN1ZP68</accession>
<sequence length="112" mass="11714">MAEDGGGELGGEVDEGAVAAQPGWDAEAPQSCGVGPGARFAGQATVHTPPQRLEATAADARRAPDVARTRVEQDTDQRLQQPRPVRLPEVSNPGSTCRARARRRSSARATAT</sequence>
<evidence type="ECO:0000313" key="2">
    <source>
        <dbReference type="EMBL" id="GAA1501635.1"/>
    </source>
</evidence>